<organism evidence="1 2">
    <name type="scientific">Amycolatopsis rubida</name>
    <dbReference type="NCBI Taxonomy" id="112413"/>
    <lineage>
        <taxon>Bacteria</taxon>
        <taxon>Bacillati</taxon>
        <taxon>Actinomycetota</taxon>
        <taxon>Actinomycetes</taxon>
        <taxon>Pseudonocardiales</taxon>
        <taxon>Pseudonocardiaceae</taxon>
        <taxon>Amycolatopsis</taxon>
    </lineage>
</organism>
<reference evidence="1 2" key="1">
    <citation type="submission" date="2020-01" db="EMBL/GenBank/DDBJ databases">
        <title>Insect and environment-associated Actinomycetes.</title>
        <authorList>
            <person name="Currrie C."/>
            <person name="Chevrette M."/>
            <person name="Carlson C."/>
            <person name="Stubbendieck R."/>
            <person name="Wendt-Pienkowski E."/>
        </authorList>
    </citation>
    <scope>NUCLEOTIDE SEQUENCE [LARGE SCALE GENOMIC DNA]</scope>
    <source>
        <strain evidence="1 2">SID8386</strain>
    </source>
</reference>
<sequence length="96" mass="10396">MARLAQAIEPGADLEARIEPLNRAREERAAAAEELARTPAGSELGRADVEALADSLADAISASPARLQELYVEIDVELVYNAKERMVVVTIRPPWG</sequence>
<dbReference type="Proteomes" id="UP000470404">
    <property type="component" value="Unassembled WGS sequence"/>
</dbReference>
<name>A0ABX0C3U1_9PSEU</name>
<dbReference type="EMBL" id="JAAGNC010000212">
    <property type="protein sequence ID" value="NEC62341.1"/>
    <property type="molecule type" value="Genomic_DNA"/>
</dbReference>
<evidence type="ECO:0000313" key="1">
    <source>
        <dbReference type="EMBL" id="NEC62341.1"/>
    </source>
</evidence>
<proteinExistence type="predicted"/>
<protein>
    <submittedName>
        <fullName evidence="1">Uncharacterized protein</fullName>
    </submittedName>
</protein>
<evidence type="ECO:0000313" key="2">
    <source>
        <dbReference type="Proteomes" id="UP000470404"/>
    </source>
</evidence>
<dbReference type="RefSeq" id="WP_067588263.1">
    <property type="nucleotide sequence ID" value="NZ_JAAGNC010000212.1"/>
</dbReference>
<keyword evidence="2" id="KW-1185">Reference proteome</keyword>
<accession>A0ABX0C3U1</accession>
<gene>
    <name evidence="1" type="ORF">G3I59_43745</name>
</gene>
<comment type="caution">
    <text evidence="1">The sequence shown here is derived from an EMBL/GenBank/DDBJ whole genome shotgun (WGS) entry which is preliminary data.</text>
</comment>